<evidence type="ECO:0000313" key="1">
    <source>
        <dbReference type="EMBL" id="MBX27117.1"/>
    </source>
</evidence>
<organism evidence="1">
    <name type="scientific">Rhizophora mucronata</name>
    <name type="common">Asiatic mangrove</name>
    <dbReference type="NCBI Taxonomy" id="61149"/>
    <lineage>
        <taxon>Eukaryota</taxon>
        <taxon>Viridiplantae</taxon>
        <taxon>Streptophyta</taxon>
        <taxon>Embryophyta</taxon>
        <taxon>Tracheophyta</taxon>
        <taxon>Spermatophyta</taxon>
        <taxon>Magnoliopsida</taxon>
        <taxon>eudicotyledons</taxon>
        <taxon>Gunneridae</taxon>
        <taxon>Pentapetalae</taxon>
        <taxon>rosids</taxon>
        <taxon>fabids</taxon>
        <taxon>Malpighiales</taxon>
        <taxon>Rhizophoraceae</taxon>
        <taxon>Rhizophora</taxon>
    </lineage>
</organism>
<protein>
    <submittedName>
        <fullName evidence="1">Uncharacterized protein</fullName>
    </submittedName>
</protein>
<name>A0A2P2MA75_RHIMU</name>
<dbReference type="EMBL" id="GGEC01046633">
    <property type="protein sequence ID" value="MBX27117.1"/>
    <property type="molecule type" value="Transcribed_RNA"/>
</dbReference>
<dbReference type="AlphaFoldDB" id="A0A2P2MA75"/>
<accession>A0A2P2MA75</accession>
<sequence length="20" mass="2443">MILLRHKSSYTVLYYIQLNS</sequence>
<proteinExistence type="predicted"/>
<reference evidence="1" key="1">
    <citation type="submission" date="2018-02" db="EMBL/GenBank/DDBJ databases">
        <title>Rhizophora mucronata_Transcriptome.</title>
        <authorList>
            <person name="Meera S.P."/>
            <person name="Sreeshan A."/>
            <person name="Augustine A."/>
        </authorList>
    </citation>
    <scope>NUCLEOTIDE SEQUENCE</scope>
    <source>
        <tissue evidence="1">Leaf</tissue>
    </source>
</reference>